<reference evidence="6 7" key="1">
    <citation type="submission" date="2019-02" db="EMBL/GenBank/DDBJ databases">
        <title>Genome sequencing of the rare red list fungi Dentipellis fragilis.</title>
        <authorList>
            <person name="Buettner E."/>
            <person name="Kellner H."/>
        </authorList>
    </citation>
    <scope>NUCLEOTIDE SEQUENCE [LARGE SCALE GENOMIC DNA]</scope>
    <source>
        <strain evidence="6 7">DSM 105465</strain>
    </source>
</reference>
<feature type="coiled-coil region" evidence="4">
    <location>
        <begin position="51"/>
        <end position="81"/>
    </location>
</feature>
<dbReference type="FunFam" id="3.40.50.720:FF:000084">
    <property type="entry name" value="Short-chain dehydrogenase reductase"/>
    <property type="match status" value="1"/>
</dbReference>
<evidence type="ECO:0000256" key="4">
    <source>
        <dbReference type="SAM" id="Coils"/>
    </source>
</evidence>
<evidence type="ECO:0000256" key="2">
    <source>
        <dbReference type="ARBA" id="ARBA00022857"/>
    </source>
</evidence>
<dbReference type="Pfam" id="PF00106">
    <property type="entry name" value="adh_short"/>
    <property type="match status" value="1"/>
</dbReference>
<dbReference type="InterPro" id="IPR020904">
    <property type="entry name" value="Sc_DH/Rdtase_CS"/>
</dbReference>
<evidence type="ECO:0000313" key="7">
    <source>
        <dbReference type="Proteomes" id="UP000298327"/>
    </source>
</evidence>
<proteinExistence type="inferred from homology"/>
<comment type="caution">
    <text evidence="6">The sequence shown here is derived from an EMBL/GenBank/DDBJ whole genome shotgun (WGS) entry which is preliminary data.</text>
</comment>
<dbReference type="PROSITE" id="PS00061">
    <property type="entry name" value="ADH_SHORT"/>
    <property type="match status" value="1"/>
</dbReference>
<evidence type="ECO:0008006" key="8">
    <source>
        <dbReference type="Google" id="ProtNLM"/>
    </source>
</evidence>
<evidence type="ECO:0000256" key="1">
    <source>
        <dbReference type="ARBA" id="ARBA00006484"/>
    </source>
</evidence>
<dbReference type="STRING" id="205917.A0A4Y9ZA26"/>
<dbReference type="InterPro" id="IPR036291">
    <property type="entry name" value="NAD(P)-bd_dom_sf"/>
</dbReference>
<name>A0A4Y9ZA26_9AGAM</name>
<dbReference type="GO" id="GO:0016616">
    <property type="term" value="F:oxidoreductase activity, acting on the CH-OH group of donors, NAD or NADP as acceptor"/>
    <property type="evidence" value="ECO:0007669"/>
    <property type="project" value="TreeGrafter"/>
</dbReference>
<dbReference type="Gene3D" id="3.40.50.720">
    <property type="entry name" value="NAD(P)-binding Rossmann-like Domain"/>
    <property type="match status" value="1"/>
</dbReference>
<dbReference type="Proteomes" id="UP000298327">
    <property type="component" value="Unassembled WGS sequence"/>
</dbReference>
<gene>
    <name evidence="6" type="ORF">EVG20_g2128</name>
</gene>
<evidence type="ECO:0000256" key="5">
    <source>
        <dbReference type="SAM" id="MobiDB-lite"/>
    </source>
</evidence>
<evidence type="ECO:0000313" key="6">
    <source>
        <dbReference type="EMBL" id="TFY70867.1"/>
    </source>
</evidence>
<dbReference type="EMBL" id="SEOQ01000078">
    <property type="protein sequence ID" value="TFY70867.1"/>
    <property type="molecule type" value="Genomic_DNA"/>
</dbReference>
<feature type="compositionally biased region" description="Polar residues" evidence="5">
    <location>
        <begin position="13"/>
        <end position="25"/>
    </location>
</feature>
<dbReference type="AlphaFoldDB" id="A0A4Y9ZA26"/>
<sequence length="329" mass="35611">MRPHNSHLASRHPSPSGTMSGNTQNQNRVRVAIVTGAAQGIGRAIALRLAADGLDVAVNDIEREREALEQVVNEIQALGRQAISLPGDVTSEEAVESMVESAVQKLGRLDVMVANAGVGHGGVGPPHMTIIDMSLQNWKNLNSVNVEGVMLCYKYAARQMIKQGEGGRIIGASSICGKRGVATLGAYCASKFAVRGLTQCAAQELSEYNITVNAYAPGTIYTSMTKVHKDGGIERLKETLGFPQAKTGYPDDIAQWVSSIASPASHFITGMCTSPLTRYEGRLKLYVHIFRTDDDHRRRFVVRLTLTYGASFPGLICTKVFVNVHRETL</sequence>
<dbReference type="InterPro" id="IPR002347">
    <property type="entry name" value="SDR_fam"/>
</dbReference>
<dbReference type="GO" id="GO:0006633">
    <property type="term" value="P:fatty acid biosynthetic process"/>
    <property type="evidence" value="ECO:0007669"/>
    <property type="project" value="TreeGrafter"/>
</dbReference>
<comment type="similarity">
    <text evidence="1 3">Belongs to the short-chain dehydrogenases/reductases (SDR) family.</text>
</comment>
<dbReference type="PANTHER" id="PTHR42760:SF121">
    <property type="entry name" value="3-OXOACYL-(ACYL-CARRIER-PROTEIN) REDUCTASE"/>
    <property type="match status" value="1"/>
</dbReference>
<accession>A0A4Y9ZA26</accession>
<dbReference type="PRINTS" id="PR00080">
    <property type="entry name" value="SDRFAMILY"/>
</dbReference>
<dbReference type="SUPFAM" id="SSF51735">
    <property type="entry name" value="NAD(P)-binding Rossmann-fold domains"/>
    <property type="match status" value="1"/>
</dbReference>
<organism evidence="6 7">
    <name type="scientific">Dentipellis fragilis</name>
    <dbReference type="NCBI Taxonomy" id="205917"/>
    <lineage>
        <taxon>Eukaryota</taxon>
        <taxon>Fungi</taxon>
        <taxon>Dikarya</taxon>
        <taxon>Basidiomycota</taxon>
        <taxon>Agaricomycotina</taxon>
        <taxon>Agaricomycetes</taxon>
        <taxon>Russulales</taxon>
        <taxon>Hericiaceae</taxon>
        <taxon>Dentipellis</taxon>
    </lineage>
</organism>
<keyword evidence="4" id="KW-0175">Coiled coil</keyword>
<keyword evidence="7" id="KW-1185">Reference proteome</keyword>
<dbReference type="OrthoDB" id="498125at2759"/>
<protein>
    <recommendedName>
        <fullName evidence="8">NAD(P)-binding protein</fullName>
    </recommendedName>
</protein>
<dbReference type="GO" id="GO:0048038">
    <property type="term" value="F:quinone binding"/>
    <property type="evidence" value="ECO:0007669"/>
    <property type="project" value="TreeGrafter"/>
</dbReference>
<dbReference type="PRINTS" id="PR00081">
    <property type="entry name" value="GDHRDH"/>
</dbReference>
<feature type="region of interest" description="Disordered" evidence="5">
    <location>
        <begin position="1"/>
        <end position="25"/>
    </location>
</feature>
<dbReference type="PANTHER" id="PTHR42760">
    <property type="entry name" value="SHORT-CHAIN DEHYDROGENASES/REDUCTASES FAMILY MEMBER"/>
    <property type="match status" value="1"/>
</dbReference>
<evidence type="ECO:0000256" key="3">
    <source>
        <dbReference type="RuleBase" id="RU000363"/>
    </source>
</evidence>
<keyword evidence="2" id="KW-0521">NADP</keyword>